<dbReference type="AlphaFoldDB" id="A0A1H2RSV6"/>
<dbReference type="RefSeq" id="WP_090224236.1">
    <property type="nucleotide sequence ID" value="NZ_FNNU01000001.1"/>
</dbReference>
<evidence type="ECO:0000313" key="4">
    <source>
        <dbReference type="EMBL" id="SDW22240.1"/>
    </source>
</evidence>
<dbReference type="OrthoDB" id="9794178at2"/>
<organism evidence="4 5">
    <name type="scientific">Pseudomonas kuykendallii</name>
    <dbReference type="NCBI Taxonomy" id="1007099"/>
    <lineage>
        <taxon>Bacteria</taxon>
        <taxon>Pseudomonadati</taxon>
        <taxon>Pseudomonadota</taxon>
        <taxon>Gammaproteobacteria</taxon>
        <taxon>Pseudomonadales</taxon>
        <taxon>Pseudomonadaceae</taxon>
        <taxon>Pseudomonas</taxon>
    </lineage>
</organism>
<dbReference type="Pfam" id="PF06155">
    <property type="entry name" value="GBBH-like_N"/>
    <property type="match status" value="1"/>
</dbReference>
<evidence type="ECO:0000256" key="2">
    <source>
        <dbReference type="ARBA" id="ARBA00023004"/>
    </source>
</evidence>
<evidence type="ECO:0000256" key="1">
    <source>
        <dbReference type="ARBA" id="ARBA00022723"/>
    </source>
</evidence>
<dbReference type="InterPro" id="IPR038492">
    <property type="entry name" value="GBBH-like_N_sf"/>
</dbReference>
<evidence type="ECO:0000259" key="3">
    <source>
        <dbReference type="Pfam" id="PF06155"/>
    </source>
</evidence>
<dbReference type="PANTHER" id="PTHR35303:SF8">
    <property type="entry name" value="GAMMA-BUTYROBETAINE HYDROXYLASE-LIKE N-TERMINAL DOMAIN-CONTAINING PROTEIN"/>
    <property type="match status" value="1"/>
</dbReference>
<proteinExistence type="predicted"/>
<keyword evidence="1" id="KW-0479">Metal-binding</keyword>
<dbReference type="InterPro" id="IPR010376">
    <property type="entry name" value="GBBH-like_N"/>
</dbReference>
<evidence type="ECO:0000313" key="5">
    <source>
        <dbReference type="Proteomes" id="UP000243778"/>
    </source>
</evidence>
<reference evidence="5" key="1">
    <citation type="submission" date="2016-10" db="EMBL/GenBank/DDBJ databases">
        <authorList>
            <person name="Varghese N."/>
            <person name="Submissions S."/>
        </authorList>
    </citation>
    <scope>NUCLEOTIDE SEQUENCE [LARGE SCALE GENOMIC DNA]</scope>
    <source>
        <strain evidence="5">NRRL B-59562</strain>
    </source>
</reference>
<gene>
    <name evidence="4" type="ORF">SAMN05216287_0446</name>
</gene>
<sequence length="100" mass="11225">MSAQIAAPLEVRLNRRERHLQLTWPDGAVSQLSCLMLRRCCACSSCTQARRGEQLRLLDAGLGLERVELFGVSGLQLHFSDGHSRGVYPWRYLRELGEGA</sequence>
<keyword evidence="5" id="KW-1185">Reference proteome</keyword>
<protein>
    <submittedName>
        <fullName evidence="4">DUF971 family protein</fullName>
    </submittedName>
</protein>
<name>A0A1H2RSV6_9PSED</name>
<dbReference type="GO" id="GO:0046872">
    <property type="term" value="F:metal ion binding"/>
    <property type="evidence" value="ECO:0007669"/>
    <property type="project" value="UniProtKB-KW"/>
</dbReference>
<keyword evidence="2" id="KW-0408">Iron</keyword>
<feature type="domain" description="Gamma-butyrobetaine hydroxylase-like N-terminal" evidence="3">
    <location>
        <begin position="12"/>
        <end position="94"/>
    </location>
</feature>
<dbReference type="Proteomes" id="UP000243778">
    <property type="component" value="Unassembled WGS sequence"/>
</dbReference>
<dbReference type="PANTHER" id="PTHR35303">
    <property type="entry name" value="OS02G0197800 PROTEIN"/>
    <property type="match status" value="1"/>
</dbReference>
<dbReference type="Gene3D" id="3.30.2020.30">
    <property type="match status" value="1"/>
</dbReference>
<dbReference type="EMBL" id="FNNU01000001">
    <property type="protein sequence ID" value="SDW22240.1"/>
    <property type="molecule type" value="Genomic_DNA"/>
</dbReference>
<accession>A0A1H2RSV6</accession>
<dbReference type="STRING" id="1007099.SAMN05216287_0446"/>